<accession>A0A1M5CK16</accession>
<evidence type="ECO:0008006" key="4">
    <source>
        <dbReference type="Google" id="ProtNLM"/>
    </source>
</evidence>
<feature type="chain" id="PRO_5012115532" description="DUF1439 domain-containing protein" evidence="1">
    <location>
        <begin position="22"/>
        <end position="183"/>
    </location>
</feature>
<evidence type="ECO:0000313" key="3">
    <source>
        <dbReference type="Proteomes" id="UP000184346"/>
    </source>
</evidence>
<dbReference type="PROSITE" id="PS51257">
    <property type="entry name" value="PROKAR_LIPOPROTEIN"/>
    <property type="match status" value="1"/>
</dbReference>
<dbReference type="RefSeq" id="WP_072824205.1">
    <property type="nucleotide sequence ID" value="NZ_FQUJ01000014.1"/>
</dbReference>
<name>A0A1M5CK16_9GAMM</name>
<gene>
    <name evidence="2" type="ORF">SAMN02745148_02940</name>
</gene>
<dbReference type="AlphaFoldDB" id="A0A1M5CK16"/>
<dbReference type="Pfam" id="PF07273">
    <property type="entry name" value="DUF1439"/>
    <property type="match status" value="1"/>
</dbReference>
<organism evidence="2 3">
    <name type="scientific">Modicisalibacter ilicicola DSM 19980</name>
    <dbReference type="NCBI Taxonomy" id="1121942"/>
    <lineage>
        <taxon>Bacteria</taxon>
        <taxon>Pseudomonadati</taxon>
        <taxon>Pseudomonadota</taxon>
        <taxon>Gammaproteobacteria</taxon>
        <taxon>Oceanospirillales</taxon>
        <taxon>Halomonadaceae</taxon>
        <taxon>Modicisalibacter</taxon>
    </lineage>
</organism>
<evidence type="ECO:0000313" key="2">
    <source>
        <dbReference type="EMBL" id="SHF54762.1"/>
    </source>
</evidence>
<evidence type="ECO:0000256" key="1">
    <source>
        <dbReference type="SAM" id="SignalP"/>
    </source>
</evidence>
<dbReference type="EMBL" id="FQUJ01000014">
    <property type="protein sequence ID" value="SHF54762.1"/>
    <property type="molecule type" value="Genomic_DNA"/>
</dbReference>
<keyword evidence="1" id="KW-0732">Signal</keyword>
<dbReference type="STRING" id="1121942.SAMN02745148_02940"/>
<dbReference type="InterPro" id="IPR010835">
    <property type="entry name" value="DUF1439"/>
</dbReference>
<proteinExistence type="predicted"/>
<dbReference type="Gene3D" id="3.15.10.40">
    <property type="entry name" value="Uncharacterised protein PF07273, DUF1439"/>
    <property type="match status" value="1"/>
</dbReference>
<feature type="signal peptide" evidence="1">
    <location>
        <begin position="1"/>
        <end position="21"/>
    </location>
</feature>
<keyword evidence="3" id="KW-1185">Reference proteome</keyword>
<sequence>MRWSKRVLLAGLMLLTGCANMMSSSVSEATLERHLQKAVADFDREQLRAGSPLSLTLDSTDITVGPEGRDTVLLEVAGQATFSALASRLPADIELSLEGTPYFDAEEGAIYIRRLQLLDSRVNAPWMPIDLTPVTQMAARLVAQRLETVPVYRLDEAGWGTRALARGMTLRTEPGRLVFAPGR</sequence>
<dbReference type="Proteomes" id="UP000184346">
    <property type="component" value="Unassembled WGS sequence"/>
</dbReference>
<protein>
    <recommendedName>
        <fullName evidence="4">DUF1439 domain-containing protein</fullName>
    </recommendedName>
</protein>
<reference evidence="2 3" key="1">
    <citation type="submission" date="2016-11" db="EMBL/GenBank/DDBJ databases">
        <authorList>
            <person name="Jaros S."/>
            <person name="Januszkiewicz K."/>
            <person name="Wedrychowicz H."/>
        </authorList>
    </citation>
    <scope>NUCLEOTIDE SEQUENCE [LARGE SCALE GENOMIC DNA]</scope>
    <source>
        <strain evidence="2 3">DSM 19980</strain>
    </source>
</reference>